<keyword evidence="2" id="KW-1185">Reference proteome</keyword>
<comment type="caution">
    <text evidence="1">The sequence shown here is derived from an EMBL/GenBank/DDBJ whole genome shotgun (WGS) entry which is preliminary data.</text>
</comment>
<organism evidence="1 2">
    <name type="scientific">Molorchus minor</name>
    <dbReference type="NCBI Taxonomy" id="1323400"/>
    <lineage>
        <taxon>Eukaryota</taxon>
        <taxon>Metazoa</taxon>
        <taxon>Ecdysozoa</taxon>
        <taxon>Arthropoda</taxon>
        <taxon>Hexapoda</taxon>
        <taxon>Insecta</taxon>
        <taxon>Pterygota</taxon>
        <taxon>Neoptera</taxon>
        <taxon>Endopterygota</taxon>
        <taxon>Coleoptera</taxon>
        <taxon>Polyphaga</taxon>
        <taxon>Cucujiformia</taxon>
        <taxon>Chrysomeloidea</taxon>
        <taxon>Cerambycidae</taxon>
        <taxon>Lamiinae</taxon>
        <taxon>Monochamini</taxon>
        <taxon>Molorchus</taxon>
    </lineage>
</organism>
<protein>
    <submittedName>
        <fullName evidence="1">Uncharacterized protein</fullName>
    </submittedName>
</protein>
<dbReference type="Proteomes" id="UP001162164">
    <property type="component" value="Unassembled WGS sequence"/>
</dbReference>
<gene>
    <name evidence="1" type="ORF">NQ317_018047</name>
</gene>
<dbReference type="EMBL" id="JAPWTJ010000340">
    <property type="protein sequence ID" value="KAJ8979426.1"/>
    <property type="molecule type" value="Genomic_DNA"/>
</dbReference>
<reference evidence="1" key="1">
    <citation type="journal article" date="2023" name="Insect Mol. Biol.">
        <title>Genome sequencing provides insights into the evolution of gene families encoding plant cell wall-degrading enzymes in longhorned beetles.</title>
        <authorList>
            <person name="Shin N.R."/>
            <person name="Okamura Y."/>
            <person name="Kirsch R."/>
            <person name="Pauchet Y."/>
        </authorList>
    </citation>
    <scope>NUCLEOTIDE SEQUENCE</scope>
    <source>
        <strain evidence="1">MMC_N1</strain>
    </source>
</reference>
<proteinExistence type="predicted"/>
<name>A0ABQ9JMI4_9CUCU</name>
<accession>A0ABQ9JMI4</accession>
<evidence type="ECO:0000313" key="1">
    <source>
        <dbReference type="EMBL" id="KAJ8979426.1"/>
    </source>
</evidence>
<sequence length="81" mass="9683">MEVTEELPRDVLEAAQMATSELLPEKSRDKYKRTYDIFNKWYQEKGVKTVKEEVLLAYFVKLNKEFSPNTLWAKYSMLKPF</sequence>
<evidence type="ECO:0000313" key="2">
    <source>
        <dbReference type="Proteomes" id="UP001162164"/>
    </source>
</evidence>